<organism evidence="1 2">
    <name type="scientific">Brucella anthropi (strain ATCC 49188 / DSM 6882 / CCUG 24695 / JCM 21032 / LMG 3331 / NBRC 15819 / NCTC 12168 / Alc 37)</name>
    <name type="common">Ochrobactrum anthropi</name>
    <dbReference type="NCBI Taxonomy" id="439375"/>
    <lineage>
        <taxon>Bacteria</taxon>
        <taxon>Pseudomonadati</taxon>
        <taxon>Pseudomonadota</taxon>
        <taxon>Alphaproteobacteria</taxon>
        <taxon>Hyphomicrobiales</taxon>
        <taxon>Brucellaceae</taxon>
        <taxon>Brucella/Ochrobactrum group</taxon>
        <taxon>Brucella</taxon>
    </lineage>
</organism>
<gene>
    <name evidence="1" type="ordered locus">Oant_4732</name>
</gene>
<evidence type="ECO:0000313" key="1">
    <source>
        <dbReference type="EMBL" id="ABS17322.1"/>
    </source>
</evidence>
<accession>A6X7W8</accession>
<dbReference type="EMBL" id="CP000761">
    <property type="protein sequence ID" value="ABS17322.1"/>
    <property type="molecule type" value="Genomic_DNA"/>
</dbReference>
<keyword evidence="1" id="KW-0614">Plasmid</keyword>
<dbReference type="Proteomes" id="UP000002301">
    <property type="component" value="Plasmid pOANT02"/>
</dbReference>
<evidence type="ECO:0000313" key="2">
    <source>
        <dbReference type="Proteomes" id="UP000002301"/>
    </source>
</evidence>
<keyword evidence="2" id="KW-1185">Reference proteome</keyword>
<geneLocation type="plasmid" evidence="1 2">
    <name>pOANT02</name>
</geneLocation>
<dbReference type="KEGG" id="oan:Oant_4732"/>
<sequence length="105" mass="11824">MPSFWNFDFTGYPLLDPSQLVSVSLEKLAWRKRSKGLATARPRRSIFICSNSYSLARRRFALNRWGMCVAVNGISIEYPLRINGCILIGKIPRLGQCCPTLDGSV</sequence>
<name>A6X7W8_BRUA4</name>
<dbReference type="HOGENOM" id="CLU_2233739_0_0_5"/>
<reference evidence="1 2" key="1">
    <citation type="journal article" date="2011" name="J. Bacteriol.">
        <title>Genome of Ochrobactrum anthropi ATCC 49188 T, a versatile opportunistic pathogen and symbiont of several eukaryotic hosts.</title>
        <authorList>
            <person name="Chain P.S."/>
            <person name="Lang D.M."/>
            <person name="Comerci D.J."/>
            <person name="Malfatti S.A."/>
            <person name="Vergez L.M."/>
            <person name="Shin M."/>
            <person name="Ugalde R.A."/>
            <person name="Garcia E."/>
            <person name="Tolmasky M.E."/>
        </authorList>
    </citation>
    <scope>NUCLEOTIDE SEQUENCE [LARGE SCALE GENOMIC DNA]</scope>
    <source>
        <strain evidence="2">ATCC 49188 / DSM 6882 / CCUG 24695 / JCM 21032 / LMG 3331 / NBRC 15819 / NCTC 12168 / Alc 37</strain>
    </source>
</reference>
<proteinExistence type="predicted"/>
<dbReference type="AlphaFoldDB" id="A6X7W8"/>
<protein>
    <submittedName>
        <fullName evidence="1">Uncharacterized protein</fullName>
    </submittedName>
</protein>